<evidence type="ECO:0000313" key="7">
    <source>
        <dbReference type="Proteomes" id="UP000000819"/>
    </source>
</evidence>
<evidence type="ECO:0000256" key="1">
    <source>
        <dbReference type="ARBA" id="ARBA00022723"/>
    </source>
</evidence>
<keyword evidence="4" id="KW-0408">Iron</keyword>
<dbReference type="AlphaFoldDB" id="Q8SQV2"/>
<dbReference type="FunCoup" id="Q8SQV2">
    <property type="interactions" value="126"/>
</dbReference>
<dbReference type="InParanoid" id="Q8SQV2"/>
<gene>
    <name evidence="6" type="ordered locus">ECU11_1190</name>
</gene>
<dbReference type="GO" id="GO:0046872">
    <property type="term" value="F:metal ion binding"/>
    <property type="evidence" value="ECO:0007669"/>
    <property type="project" value="UniProtKB-KW"/>
</dbReference>
<dbReference type="CDD" id="cd02037">
    <property type="entry name" value="Mrp_NBP35"/>
    <property type="match status" value="1"/>
</dbReference>
<dbReference type="SUPFAM" id="SSF52540">
    <property type="entry name" value="P-loop containing nucleoside triphosphate hydrolases"/>
    <property type="match status" value="1"/>
</dbReference>
<dbReference type="InterPro" id="IPR033756">
    <property type="entry name" value="YlxH/NBP35"/>
</dbReference>
<keyword evidence="3" id="KW-0067">ATP-binding</keyword>
<dbReference type="EMBL" id="AL590450">
    <property type="protein sequence ID" value="CAD26029.1"/>
    <property type="molecule type" value="Genomic_DNA"/>
</dbReference>
<dbReference type="InterPro" id="IPR019591">
    <property type="entry name" value="Mrp/NBP35_ATP-bd"/>
</dbReference>
<reference evidence="6 7" key="1">
    <citation type="journal article" date="2001" name="Nature">
        <title>Genome sequence and gene compaction of the eukaryote parasite Encephalitozoon cuniculi.</title>
        <authorList>
            <person name="Katinka M.D."/>
            <person name="Duprat S."/>
            <person name="Cornillot E."/>
            <person name="Metenier G."/>
            <person name="Thomarat F."/>
            <person name="Prensier G."/>
            <person name="Barbe V."/>
            <person name="Peyretaillade E."/>
            <person name="Brottier P."/>
            <person name="Wincker P."/>
            <person name="Delbac F."/>
            <person name="El Alaoui H."/>
            <person name="Peyret P."/>
            <person name="Saurin W."/>
            <person name="Gouy M."/>
            <person name="Weissenbach J."/>
            <person name="Vivares C.P."/>
        </authorList>
    </citation>
    <scope>NUCLEOTIDE SEQUENCE [LARGE SCALE GENOMIC DNA]</scope>
    <source>
        <strain evidence="6 7">GB-M1</strain>
    </source>
</reference>
<dbReference type="Proteomes" id="UP000000819">
    <property type="component" value="Chromosome XI"/>
</dbReference>
<dbReference type="GeneID" id="860078"/>
<dbReference type="Pfam" id="PF10609">
    <property type="entry name" value="ParA"/>
    <property type="match status" value="1"/>
</dbReference>
<dbReference type="KEGG" id="ecu:ECU11_1190"/>
<dbReference type="HOGENOM" id="CLU_024839_0_1_1"/>
<dbReference type="GO" id="GO:0016226">
    <property type="term" value="P:iron-sulfur cluster assembly"/>
    <property type="evidence" value="ECO:0007669"/>
    <property type="project" value="InterPro"/>
</dbReference>
<dbReference type="GO" id="GO:0005524">
    <property type="term" value="F:ATP binding"/>
    <property type="evidence" value="ECO:0007669"/>
    <property type="project" value="UniProtKB-KW"/>
</dbReference>
<dbReference type="GO" id="GO:0051536">
    <property type="term" value="F:iron-sulfur cluster binding"/>
    <property type="evidence" value="ECO:0007669"/>
    <property type="project" value="UniProtKB-KW"/>
</dbReference>
<dbReference type="RefSeq" id="NP_586425.1">
    <property type="nucleotide sequence ID" value="NM_001042258.1"/>
</dbReference>
<dbReference type="OrthoDB" id="1741334at2759"/>
<evidence type="ECO:0000313" key="6">
    <source>
        <dbReference type="EMBL" id="CAD26029.1"/>
    </source>
</evidence>
<reference evidence="6 7" key="2">
    <citation type="journal article" date="2009" name="BMC Genomics">
        <title>Identification of transcriptional signals in Encephalitozoon cuniculi widespread among Microsporidia phylum: support for accurate structural genome annotation.</title>
        <authorList>
            <person name="Peyretaillade E."/>
            <person name="Goncalves O."/>
            <person name="Terrat S."/>
            <person name="Dugat-Bony E."/>
            <person name="Wincker P."/>
            <person name="Cornman R.S."/>
            <person name="Evans J.D."/>
            <person name="Delbac F."/>
            <person name="Peyret P."/>
        </authorList>
    </citation>
    <scope>NUCLEOTIDE SEQUENCE [LARGE SCALE GENOMIC DNA]</scope>
    <source>
        <strain evidence="6 7">GB-M1</strain>
    </source>
</reference>
<dbReference type="OMA" id="EMDCQVG"/>
<keyword evidence="2" id="KW-0547">Nucleotide-binding</keyword>
<dbReference type="GO" id="GO:0140663">
    <property type="term" value="F:ATP-dependent FeS chaperone activity"/>
    <property type="evidence" value="ECO:0007669"/>
    <property type="project" value="InterPro"/>
</dbReference>
<dbReference type="STRING" id="284813.Q8SQV2"/>
<dbReference type="PANTHER" id="PTHR23264:SF19">
    <property type="entry name" value="CYTOSOLIC FE-S CLUSTER ASSEMBLY FACTOR NUBP2"/>
    <property type="match status" value="1"/>
</dbReference>
<evidence type="ECO:0000256" key="4">
    <source>
        <dbReference type="ARBA" id="ARBA00023004"/>
    </source>
</evidence>
<keyword evidence="5" id="KW-0411">Iron-sulfur</keyword>
<dbReference type="Gene3D" id="3.40.50.300">
    <property type="entry name" value="P-loop containing nucleotide triphosphate hydrolases"/>
    <property type="match status" value="1"/>
</dbReference>
<evidence type="ECO:0000256" key="2">
    <source>
        <dbReference type="ARBA" id="ARBA00022741"/>
    </source>
</evidence>
<dbReference type="InterPro" id="IPR027417">
    <property type="entry name" value="P-loop_NTPase"/>
</dbReference>
<accession>Q8SQV2</accession>
<dbReference type="VEuPathDB" id="MicrosporidiaDB:ECU11_1190"/>
<organism evidence="6 7">
    <name type="scientific">Encephalitozoon cuniculi (strain GB-M1)</name>
    <name type="common">Microsporidian parasite</name>
    <dbReference type="NCBI Taxonomy" id="284813"/>
    <lineage>
        <taxon>Eukaryota</taxon>
        <taxon>Fungi</taxon>
        <taxon>Fungi incertae sedis</taxon>
        <taxon>Microsporidia</taxon>
        <taxon>Unikaryonidae</taxon>
        <taxon>Encephalitozoon</taxon>
    </lineage>
</organism>
<proteinExistence type="predicted"/>
<evidence type="ECO:0000256" key="3">
    <source>
        <dbReference type="ARBA" id="ARBA00022840"/>
    </source>
</evidence>
<evidence type="ECO:0000256" key="5">
    <source>
        <dbReference type="ARBA" id="ARBA00023014"/>
    </source>
</evidence>
<dbReference type="PANTHER" id="PTHR23264">
    <property type="entry name" value="NUCLEOTIDE-BINDING PROTEIN NBP35 YEAST -RELATED"/>
    <property type="match status" value="1"/>
</dbReference>
<keyword evidence="7" id="KW-1185">Reference proteome</keyword>
<dbReference type="GO" id="GO:0005829">
    <property type="term" value="C:cytosol"/>
    <property type="evidence" value="ECO:0007669"/>
    <property type="project" value="TreeGrafter"/>
</dbReference>
<protein>
    <submittedName>
        <fullName evidence="6">NBP35-LIKE NUCLEOTIDE BINDING PROTEIN</fullName>
    </submittedName>
</protein>
<name>Q8SQV2_ENCCU</name>
<sequence>MGESCPGVSSKDAGKAEECKGCPNVGYCSQPVQQDPDIKAIQENLSGVKAVIAVMSGKGGVGKSTVTRNIAELMSSRGIATCILDLDLSGPSIPRLTGTDGQLMCETNGRLQPVEVHGLLKAVSAGYLQDPCEEGVVFSSTLKTSAMKKLLKWCSYEGTDVLLLDTPPNVTDEHLGMVNFIRPRFGIVVTTPQKFSLQDVARQVDFCRKARIEVLGIIENMKRFTCQKCGHSKSIFRSVGVESYCMSNGIAYLGSIDLKQDIAKRSDSGDTIEEEVLGKIVDAIMVVCSSKA</sequence>
<keyword evidence="1" id="KW-0479">Metal-binding</keyword>